<dbReference type="InterPro" id="IPR043428">
    <property type="entry name" value="LivM-like"/>
</dbReference>
<dbReference type="KEGG" id="psin:CAK95_12210"/>
<dbReference type="InterPro" id="IPR001851">
    <property type="entry name" value="ABC_transp_permease"/>
</dbReference>
<comment type="subcellular location">
    <subcellularLocation>
        <location evidence="1">Cell membrane</location>
        <topology evidence="1">Multi-pass membrane protein</topology>
    </subcellularLocation>
</comment>
<dbReference type="CDD" id="cd06581">
    <property type="entry name" value="TM_PBP1_LivM_like"/>
    <property type="match status" value="1"/>
</dbReference>
<evidence type="ECO:0000256" key="1">
    <source>
        <dbReference type="ARBA" id="ARBA00004651"/>
    </source>
</evidence>
<dbReference type="GO" id="GO:0015658">
    <property type="term" value="F:branched-chain amino acid transmembrane transporter activity"/>
    <property type="evidence" value="ECO:0007669"/>
    <property type="project" value="InterPro"/>
</dbReference>
<name>A0A1W6ZR58_9HYPH</name>
<keyword evidence="3" id="KW-0812">Transmembrane</keyword>
<dbReference type="PANTHER" id="PTHR30482">
    <property type="entry name" value="HIGH-AFFINITY BRANCHED-CHAIN AMINO ACID TRANSPORT SYSTEM PERMEASE"/>
    <property type="match status" value="1"/>
</dbReference>
<sequence length="346" mass="36216">MASASTTLSAPASLGLRISPRVQLGLWLMLGLGLVFFPAFAGVYFVYMASLIAINIIATVGLNLTVGYAGLLSIGHSAFLGVGAYVSGLMWLHLGTPLLVNVAGGALAAFAVGLVFGIPALRIKGVYLAIATLAAQYSLYFIFQQWTSVTGGDRGLSLPRLDVFGMGETGFYYVAIAIMVALLVAARNLFHTRIGRAFIAVRERDYAAEVLGINVVRTKLLAFGLGAAFAGAAGALGAAFLRIVTPDQFTLLVSVFFLAAVVVGGRASILGSILGAVFMTLMPELLQYGLTAVGKGADLAGLIAPLREIIFGSLIIGFLLFEPRGLVGLVERAFGRTETFDSRPEG</sequence>
<dbReference type="RefSeq" id="WP_086088169.1">
    <property type="nucleotide sequence ID" value="NZ_CP021112.1"/>
</dbReference>
<dbReference type="Proteomes" id="UP000194137">
    <property type="component" value="Chromosome"/>
</dbReference>
<protein>
    <submittedName>
        <fullName evidence="6">Uncharacterized protein</fullName>
    </submittedName>
</protein>
<evidence type="ECO:0000256" key="5">
    <source>
        <dbReference type="ARBA" id="ARBA00023136"/>
    </source>
</evidence>
<evidence type="ECO:0000313" key="6">
    <source>
        <dbReference type="EMBL" id="ARP99765.1"/>
    </source>
</evidence>
<evidence type="ECO:0000256" key="3">
    <source>
        <dbReference type="ARBA" id="ARBA00022692"/>
    </source>
</evidence>
<organism evidence="6 7">
    <name type="scientific">Pseudorhodoplanes sinuspersici</name>
    <dbReference type="NCBI Taxonomy" id="1235591"/>
    <lineage>
        <taxon>Bacteria</taxon>
        <taxon>Pseudomonadati</taxon>
        <taxon>Pseudomonadota</taxon>
        <taxon>Alphaproteobacteria</taxon>
        <taxon>Hyphomicrobiales</taxon>
        <taxon>Pseudorhodoplanes</taxon>
    </lineage>
</organism>
<evidence type="ECO:0000256" key="4">
    <source>
        <dbReference type="ARBA" id="ARBA00022989"/>
    </source>
</evidence>
<reference evidence="6 7" key="1">
    <citation type="submission" date="2017-05" db="EMBL/GenBank/DDBJ databases">
        <title>Full genome sequence of Pseudorhodoplanes sinuspersici.</title>
        <authorList>
            <person name="Dastgheib S.M.M."/>
            <person name="Shavandi M."/>
            <person name="Tirandaz H."/>
        </authorList>
    </citation>
    <scope>NUCLEOTIDE SEQUENCE [LARGE SCALE GENOMIC DNA]</scope>
    <source>
        <strain evidence="6 7">RIPI110</strain>
    </source>
</reference>
<dbReference type="STRING" id="1235591.CAK95_12210"/>
<keyword evidence="2" id="KW-1003">Cell membrane</keyword>
<dbReference type="AlphaFoldDB" id="A0A1W6ZR58"/>
<dbReference type="Pfam" id="PF02653">
    <property type="entry name" value="BPD_transp_2"/>
    <property type="match status" value="1"/>
</dbReference>
<keyword evidence="4" id="KW-1133">Transmembrane helix</keyword>
<evidence type="ECO:0000313" key="7">
    <source>
        <dbReference type="Proteomes" id="UP000194137"/>
    </source>
</evidence>
<dbReference type="OrthoDB" id="9804361at2"/>
<dbReference type="EMBL" id="CP021112">
    <property type="protein sequence ID" value="ARP99765.1"/>
    <property type="molecule type" value="Genomic_DNA"/>
</dbReference>
<gene>
    <name evidence="6" type="ORF">CAK95_12210</name>
</gene>
<proteinExistence type="predicted"/>
<evidence type="ECO:0000256" key="2">
    <source>
        <dbReference type="ARBA" id="ARBA00022475"/>
    </source>
</evidence>
<keyword evidence="7" id="KW-1185">Reference proteome</keyword>
<dbReference type="GO" id="GO:0005886">
    <property type="term" value="C:plasma membrane"/>
    <property type="evidence" value="ECO:0007669"/>
    <property type="project" value="UniProtKB-SubCell"/>
</dbReference>
<dbReference type="PANTHER" id="PTHR30482:SF5">
    <property type="entry name" value="ABC TRANSPORTER PERMEASE PROTEIN"/>
    <property type="match status" value="1"/>
</dbReference>
<keyword evidence="5" id="KW-0472">Membrane</keyword>
<accession>A0A1W6ZR58</accession>